<dbReference type="Proteomes" id="UP000261811">
    <property type="component" value="Unassembled WGS sequence"/>
</dbReference>
<feature type="transmembrane region" description="Helical" evidence="1">
    <location>
        <begin position="44"/>
        <end position="65"/>
    </location>
</feature>
<comment type="caution">
    <text evidence="2">The sequence shown here is derived from an EMBL/GenBank/DDBJ whole genome shotgun (WGS) entry which is preliminary data.</text>
</comment>
<dbReference type="EMBL" id="QURH01000819">
    <property type="protein sequence ID" value="RFU38370.1"/>
    <property type="molecule type" value="Genomic_DNA"/>
</dbReference>
<feature type="non-terminal residue" evidence="2">
    <location>
        <position position="69"/>
    </location>
</feature>
<keyword evidence="1" id="KW-0472">Membrane</keyword>
<evidence type="ECO:0000313" key="3">
    <source>
        <dbReference type="Proteomes" id="UP000261811"/>
    </source>
</evidence>
<organism evidence="2 3">
    <name type="scientific">Actinomadura logoneensis</name>
    <dbReference type="NCBI Taxonomy" id="2293572"/>
    <lineage>
        <taxon>Bacteria</taxon>
        <taxon>Bacillati</taxon>
        <taxon>Actinomycetota</taxon>
        <taxon>Actinomycetes</taxon>
        <taxon>Streptosporangiales</taxon>
        <taxon>Thermomonosporaceae</taxon>
        <taxon>Actinomadura</taxon>
    </lineage>
</organism>
<keyword evidence="3" id="KW-1185">Reference proteome</keyword>
<protein>
    <submittedName>
        <fullName evidence="2">Sensor histidine kinase</fullName>
    </submittedName>
</protein>
<accession>A0A372JEI3</accession>
<reference evidence="2 3" key="1">
    <citation type="submission" date="2018-08" db="EMBL/GenBank/DDBJ databases">
        <title>Actinomadura jelena sp. nov., a novel Actinomycete isolated from soil in Chad.</title>
        <authorList>
            <person name="Shi L."/>
        </authorList>
    </citation>
    <scope>NUCLEOTIDE SEQUENCE [LARGE SCALE GENOMIC DNA]</scope>
    <source>
        <strain evidence="2 3">NEAU-G17</strain>
    </source>
</reference>
<proteinExistence type="predicted"/>
<name>A0A372JEI3_9ACTN</name>
<keyword evidence="1" id="KW-1133">Transmembrane helix</keyword>
<evidence type="ECO:0000256" key="1">
    <source>
        <dbReference type="SAM" id="Phobius"/>
    </source>
</evidence>
<keyword evidence="1" id="KW-0812">Transmembrane</keyword>
<keyword evidence="2" id="KW-0418">Kinase</keyword>
<dbReference type="GO" id="GO:0016301">
    <property type="term" value="F:kinase activity"/>
    <property type="evidence" value="ECO:0007669"/>
    <property type="project" value="UniProtKB-KW"/>
</dbReference>
<dbReference type="AlphaFoldDB" id="A0A372JEI3"/>
<gene>
    <name evidence="2" type="ORF">DZF91_28090</name>
</gene>
<evidence type="ECO:0000313" key="2">
    <source>
        <dbReference type="EMBL" id="RFU38370.1"/>
    </source>
</evidence>
<sequence length="69" mass="6941">MNTAAPTLTPTTRALARCLHLLVIGLLALAVGRAVADGRPHAAAIAATATACALVYAAGPLLPAVRRSR</sequence>
<keyword evidence="2" id="KW-0808">Transferase</keyword>